<feature type="region of interest" description="Disordered" evidence="6">
    <location>
        <begin position="646"/>
        <end position="682"/>
    </location>
</feature>
<dbReference type="EMBL" id="VCHE01000027">
    <property type="protein sequence ID" value="KAB2576080.1"/>
    <property type="molecule type" value="Genomic_DNA"/>
</dbReference>
<dbReference type="GO" id="GO:0008270">
    <property type="term" value="F:zinc ion binding"/>
    <property type="evidence" value="ECO:0007669"/>
    <property type="project" value="InterPro"/>
</dbReference>
<evidence type="ECO:0000256" key="6">
    <source>
        <dbReference type="SAM" id="MobiDB-lite"/>
    </source>
</evidence>
<keyword evidence="3" id="KW-0805">Transcription regulation</keyword>
<evidence type="ECO:0000313" key="9">
    <source>
        <dbReference type="Proteomes" id="UP000325902"/>
    </source>
</evidence>
<evidence type="ECO:0000256" key="4">
    <source>
        <dbReference type="ARBA" id="ARBA00023163"/>
    </source>
</evidence>
<feature type="region of interest" description="Disordered" evidence="6">
    <location>
        <begin position="1"/>
        <end position="41"/>
    </location>
</feature>
<dbReference type="OrthoDB" id="5600212at2759"/>
<proteinExistence type="predicted"/>
<feature type="domain" description="Zn(2)-C6 fungal-type" evidence="7">
    <location>
        <begin position="47"/>
        <end position="77"/>
    </location>
</feature>
<feature type="compositionally biased region" description="Polar residues" evidence="6">
    <location>
        <begin position="889"/>
        <end position="903"/>
    </location>
</feature>
<dbReference type="GO" id="GO:0006351">
    <property type="term" value="P:DNA-templated transcription"/>
    <property type="evidence" value="ECO:0007669"/>
    <property type="project" value="InterPro"/>
</dbReference>
<gene>
    <name evidence="8" type="primary">tropK</name>
    <name evidence="8" type="ORF">DBV05_g5316</name>
</gene>
<dbReference type="InterPro" id="IPR050815">
    <property type="entry name" value="TF_fung"/>
</dbReference>
<dbReference type="GO" id="GO:0003677">
    <property type="term" value="F:DNA binding"/>
    <property type="evidence" value="ECO:0007669"/>
    <property type="project" value="InterPro"/>
</dbReference>
<name>A0A5N5DF17_9PEZI</name>
<evidence type="ECO:0000256" key="1">
    <source>
        <dbReference type="ARBA" id="ARBA00004123"/>
    </source>
</evidence>
<dbReference type="CDD" id="cd00067">
    <property type="entry name" value="GAL4"/>
    <property type="match status" value="1"/>
</dbReference>
<dbReference type="Pfam" id="PF04082">
    <property type="entry name" value="Fungal_trans"/>
    <property type="match status" value="1"/>
</dbReference>
<feature type="region of interest" description="Disordered" evidence="6">
    <location>
        <begin position="699"/>
        <end position="807"/>
    </location>
</feature>
<dbReference type="SMART" id="SM00066">
    <property type="entry name" value="GAL4"/>
    <property type="match status" value="1"/>
</dbReference>
<feature type="compositionally biased region" description="Polar residues" evidence="6">
    <location>
        <begin position="659"/>
        <end position="673"/>
    </location>
</feature>
<dbReference type="PANTHER" id="PTHR47338">
    <property type="entry name" value="ZN(II)2CYS6 TRANSCRIPTION FACTOR (EUROFUNG)-RELATED"/>
    <property type="match status" value="1"/>
</dbReference>
<feature type="region of interest" description="Disordered" evidence="6">
    <location>
        <begin position="888"/>
        <end position="913"/>
    </location>
</feature>
<dbReference type="AlphaFoldDB" id="A0A5N5DF17"/>
<sequence>MPAPETCDEGFDFNDLSQHAPTEQAGRSDSNGPDAHTAPPPKAKRIACILCRKRKLKCDGQRPSCGTCKRLAHDCAYDEVRKKSGPKRGYVKALEARLQQVETLLKSQEATEATQQQNSNSNAFQTDSSAPPVRPSDFQGQNIVMDNVAQVMDTVFQHGNGVSPGEMPNMQAGSADNSSGSDPFSWEMIGLGLDEPLPDQDIINELTQLYFDKFNVVVPMIHRPRFLAAMNLAPHMRPPICLRYIMWTLAASTSEKYSSLQEHFYYRARKYIQMDEMKGHGESMLTLAHCQAWALICSYEFKSMYFPRAWISAGRAVRMAQMMNLHKLDGSGLDVKQCLAPPRDWVEREERRRTFWMCFNVDRYASIGTGWPMTIDEQDIATNLPATDEAFERSKPEKAISMEQALAVGGSSRLTPFAGVCVLACMFGRNLLHLHRPTNNEREDDINGEFWERHRRLDNMLLNLALALPEEMRLPAGINNPNVVFMTMKIHTSVICLHQAAIFKADKNRMPAHIAQESKIRCVTAASEIAGIMRLIAHMDTSLMNPFISFCVYVAARVFVQYLKNRPGDGQMNNHLQFLLQAMQALKKRNPLTESFLVQLDLDLVGTGIMSPFGSSTEPRAPATVPVNTDGVGCCPVFELRESQSDAAPINTFHRGSDATGTKSHLSNSTGTEPTPGPPFHLAQQVNMDTEAMPFTYSPKDQHVFDLPSRQRTPSAVTPREMQASQAQFSRSFGRAERATSDMDLSPDGSGENPSPSNSGNSQNVTSSRSSYSTPSDRQSKPQRQSYGGNVAGLSAMADNGSNAPNNNFTFTTTSDDFEQLFYTSTSGVGEWDMSGGAGMTGLTPMSESAWTQMLDGGGWEGFGPGHGTDAFGNTVDISTTVYRCDTPPYTQTLSPQHTTQPPQSRPCPGLGS</sequence>
<keyword evidence="9" id="KW-1185">Reference proteome</keyword>
<keyword evidence="2" id="KW-0479">Metal-binding</keyword>
<feature type="region of interest" description="Disordered" evidence="6">
    <location>
        <begin position="108"/>
        <end position="136"/>
    </location>
</feature>
<reference evidence="8 9" key="1">
    <citation type="journal article" date="2019" name="Sci. Rep.">
        <title>A multi-omics analysis of the grapevine pathogen Lasiodiplodia theobromae reveals that temperature affects the expression of virulence- and pathogenicity-related genes.</title>
        <authorList>
            <person name="Felix C."/>
            <person name="Meneses R."/>
            <person name="Goncalves M.F.M."/>
            <person name="Tilleman L."/>
            <person name="Duarte A.S."/>
            <person name="Jorrin-Novo J.V."/>
            <person name="Van de Peer Y."/>
            <person name="Deforce D."/>
            <person name="Van Nieuwerburgh F."/>
            <person name="Esteves A.C."/>
            <person name="Alves A."/>
        </authorList>
    </citation>
    <scope>NUCLEOTIDE SEQUENCE [LARGE SCALE GENOMIC DNA]</scope>
    <source>
        <strain evidence="8 9">LA-SOL3</strain>
    </source>
</reference>
<feature type="compositionally biased region" description="Acidic residues" evidence="6">
    <location>
        <begin position="1"/>
        <end position="12"/>
    </location>
</feature>
<comment type="subcellular location">
    <subcellularLocation>
        <location evidence="1">Nucleus</location>
    </subcellularLocation>
</comment>
<dbReference type="InterPro" id="IPR036864">
    <property type="entry name" value="Zn2-C6_fun-type_DNA-bd_sf"/>
</dbReference>
<dbReference type="PANTHER" id="PTHR47338:SF10">
    <property type="entry name" value="TRANSCRIPTION FACTOR DOMAIN-CONTAINING PROTEIN-RELATED"/>
    <property type="match status" value="1"/>
</dbReference>
<dbReference type="CDD" id="cd12148">
    <property type="entry name" value="fungal_TF_MHR"/>
    <property type="match status" value="1"/>
</dbReference>
<evidence type="ECO:0000256" key="3">
    <source>
        <dbReference type="ARBA" id="ARBA00023015"/>
    </source>
</evidence>
<dbReference type="GO" id="GO:0005634">
    <property type="term" value="C:nucleus"/>
    <property type="evidence" value="ECO:0007669"/>
    <property type="project" value="UniProtKB-SubCell"/>
</dbReference>
<dbReference type="InterPro" id="IPR007219">
    <property type="entry name" value="XnlR_reg_dom"/>
</dbReference>
<organism evidence="8 9">
    <name type="scientific">Lasiodiplodia theobromae</name>
    <dbReference type="NCBI Taxonomy" id="45133"/>
    <lineage>
        <taxon>Eukaryota</taxon>
        <taxon>Fungi</taxon>
        <taxon>Dikarya</taxon>
        <taxon>Ascomycota</taxon>
        <taxon>Pezizomycotina</taxon>
        <taxon>Dothideomycetes</taxon>
        <taxon>Dothideomycetes incertae sedis</taxon>
        <taxon>Botryosphaeriales</taxon>
        <taxon>Botryosphaeriaceae</taxon>
        <taxon>Lasiodiplodia</taxon>
    </lineage>
</organism>
<dbReference type="Proteomes" id="UP000325902">
    <property type="component" value="Unassembled WGS sequence"/>
</dbReference>
<protein>
    <submittedName>
        <fullName evidence="8">Tropolone cluster transcription factor tropK</fullName>
    </submittedName>
</protein>
<accession>A0A5N5DF17</accession>
<dbReference type="PROSITE" id="PS50048">
    <property type="entry name" value="ZN2_CY6_FUNGAL_2"/>
    <property type="match status" value="1"/>
</dbReference>
<dbReference type="GO" id="GO:0000981">
    <property type="term" value="F:DNA-binding transcription factor activity, RNA polymerase II-specific"/>
    <property type="evidence" value="ECO:0007669"/>
    <property type="project" value="InterPro"/>
</dbReference>
<dbReference type="SMART" id="SM00906">
    <property type="entry name" value="Fungal_trans"/>
    <property type="match status" value="1"/>
</dbReference>
<evidence type="ECO:0000259" key="7">
    <source>
        <dbReference type="PROSITE" id="PS50048"/>
    </source>
</evidence>
<feature type="compositionally biased region" description="Polar residues" evidence="6">
    <location>
        <begin position="108"/>
        <end position="129"/>
    </location>
</feature>
<dbReference type="SUPFAM" id="SSF57701">
    <property type="entry name" value="Zn2/Cys6 DNA-binding domain"/>
    <property type="match status" value="1"/>
</dbReference>
<evidence type="ECO:0000313" key="8">
    <source>
        <dbReference type="EMBL" id="KAB2576080.1"/>
    </source>
</evidence>
<feature type="compositionally biased region" description="Low complexity" evidence="6">
    <location>
        <begin position="746"/>
        <end position="777"/>
    </location>
</feature>
<evidence type="ECO:0000256" key="5">
    <source>
        <dbReference type="ARBA" id="ARBA00023242"/>
    </source>
</evidence>
<evidence type="ECO:0000256" key="2">
    <source>
        <dbReference type="ARBA" id="ARBA00022723"/>
    </source>
</evidence>
<dbReference type="Gene3D" id="4.10.240.10">
    <property type="entry name" value="Zn(2)-C6 fungal-type DNA-binding domain"/>
    <property type="match status" value="1"/>
</dbReference>
<keyword evidence="5" id="KW-0539">Nucleus</keyword>
<comment type="caution">
    <text evidence="8">The sequence shown here is derived from an EMBL/GenBank/DDBJ whole genome shotgun (WGS) entry which is preliminary data.</text>
</comment>
<keyword evidence="4" id="KW-0804">Transcription</keyword>
<dbReference type="PROSITE" id="PS00463">
    <property type="entry name" value="ZN2_CY6_FUNGAL_1"/>
    <property type="match status" value="1"/>
</dbReference>
<feature type="compositionally biased region" description="Polar residues" evidence="6">
    <location>
        <begin position="15"/>
        <end position="31"/>
    </location>
</feature>
<dbReference type="Pfam" id="PF00172">
    <property type="entry name" value="Zn_clus"/>
    <property type="match status" value="1"/>
</dbReference>
<dbReference type="InterPro" id="IPR001138">
    <property type="entry name" value="Zn2Cys6_DnaBD"/>
</dbReference>